<dbReference type="GO" id="GO:0022627">
    <property type="term" value="C:cytosolic small ribosomal subunit"/>
    <property type="evidence" value="ECO:0007669"/>
    <property type="project" value="UniProtKB-UniRule"/>
</dbReference>
<name>A0A3E2BMC1_9BACT</name>
<dbReference type="HAMAP" id="MF_01345_B">
    <property type="entry name" value="Ribosomal_uS17_B"/>
    <property type="match status" value="1"/>
</dbReference>
<dbReference type="EMBL" id="QUAH01000006">
    <property type="protein sequence ID" value="RFT15910.1"/>
    <property type="molecule type" value="Genomic_DNA"/>
</dbReference>
<dbReference type="InterPro" id="IPR012340">
    <property type="entry name" value="NA-bd_OB-fold"/>
</dbReference>
<dbReference type="InterPro" id="IPR000266">
    <property type="entry name" value="Ribosomal_uS17"/>
</dbReference>
<keyword evidence="3 6" id="KW-0694">RNA-binding</keyword>
<dbReference type="GO" id="GO:0019843">
    <property type="term" value="F:rRNA binding"/>
    <property type="evidence" value="ECO:0007669"/>
    <property type="project" value="UniProtKB-UniRule"/>
</dbReference>
<comment type="subunit">
    <text evidence="6">Part of the 30S ribosomal subunit.</text>
</comment>
<dbReference type="InterPro" id="IPR019979">
    <property type="entry name" value="Ribosomal_uS17_CS"/>
</dbReference>
<gene>
    <name evidence="6" type="primary">rpsQ</name>
    <name evidence="8" type="ORF">OP8BY_2308</name>
</gene>
<comment type="similarity">
    <text evidence="1 6 7">Belongs to the universal ribosomal protein uS17 family.</text>
</comment>
<proteinExistence type="inferred from homology"/>
<dbReference type="InterPro" id="IPR019984">
    <property type="entry name" value="Ribosomal_uS17_bact/chlr"/>
</dbReference>
<dbReference type="GO" id="GO:0006412">
    <property type="term" value="P:translation"/>
    <property type="evidence" value="ECO:0007669"/>
    <property type="project" value="UniProtKB-UniRule"/>
</dbReference>
<reference evidence="8 9" key="1">
    <citation type="submission" date="2018-08" db="EMBL/GenBank/DDBJ databases">
        <title>Genome analysis of the thermophilic bacterium of the candidate phylum Aminicenantes from deep subsurface aquifer revealed its physiology and ecological role.</title>
        <authorList>
            <person name="Kadnikov V.V."/>
            <person name="Mardanov A.V."/>
            <person name="Beletsky A.V."/>
            <person name="Karnachuk O.V."/>
            <person name="Ravin N.V."/>
        </authorList>
    </citation>
    <scope>NUCLEOTIDE SEQUENCE [LARGE SCALE GENOMIC DNA]</scope>
    <source>
        <strain evidence="8">BY38</strain>
    </source>
</reference>
<protein>
    <recommendedName>
        <fullName evidence="6">Small ribosomal subunit protein uS17</fullName>
    </recommendedName>
</protein>
<dbReference type="NCBIfam" id="TIGR03635">
    <property type="entry name" value="uS17_bact"/>
    <property type="match status" value="1"/>
</dbReference>
<dbReference type="Pfam" id="PF00366">
    <property type="entry name" value="Ribosomal_S17"/>
    <property type="match status" value="1"/>
</dbReference>
<evidence type="ECO:0000256" key="3">
    <source>
        <dbReference type="ARBA" id="ARBA00022884"/>
    </source>
</evidence>
<dbReference type="PROSITE" id="PS00056">
    <property type="entry name" value="RIBOSOMAL_S17"/>
    <property type="match status" value="1"/>
</dbReference>
<accession>A0A3E2BMC1</accession>
<keyword evidence="4 6" id="KW-0689">Ribosomal protein</keyword>
<evidence type="ECO:0000256" key="5">
    <source>
        <dbReference type="ARBA" id="ARBA00023274"/>
    </source>
</evidence>
<comment type="function">
    <text evidence="6">One of the primary rRNA binding proteins, it binds specifically to the 5'-end of 16S ribosomal RNA.</text>
</comment>
<dbReference type="PANTHER" id="PTHR10744:SF1">
    <property type="entry name" value="SMALL RIBOSOMAL SUBUNIT PROTEIN US17M"/>
    <property type="match status" value="1"/>
</dbReference>
<dbReference type="GO" id="GO:0003735">
    <property type="term" value="F:structural constituent of ribosome"/>
    <property type="evidence" value="ECO:0007669"/>
    <property type="project" value="UniProtKB-UniRule"/>
</dbReference>
<keyword evidence="2 6" id="KW-0699">rRNA-binding</keyword>
<evidence type="ECO:0000256" key="4">
    <source>
        <dbReference type="ARBA" id="ARBA00022980"/>
    </source>
</evidence>
<evidence type="ECO:0000313" key="8">
    <source>
        <dbReference type="EMBL" id="RFT15910.1"/>
    </source>
</evidence>
<dbReference type="NCBIfam" id="NF004123">
    <property type="entry name" value="PRK05610.1"/>
    <property type="match status" value="1"/>
</dbReference>
<evidence type="ECO:0000313" key="9">
    <source>
        <dbReference type="Proteomes" id="UP000257323"/>
    </source>
</evidence>
<dbReference type="SUPFAM" id="SSF50249">
    <property type="entry name" value="Nucleic acid-binding proteins"/>
    <property type="match status" value="1"/>
</dbReference>
<evidence type="ECO:0000256" key="1">
    <source>
        <dbReference type="ARBA" id="ARBA00010254"/>
    </source>
</evidence>
<keyword evidence="5 6" id="KW-0687">Ribonucleoprotein</keyword>
<dbReference type="PANTHER" id="PTHR10744">
    <property type="entry name" value="40S RIBOSOMAL PROTEIN S11 FAMILY MEMBER"/>
    <property type="match status" value="1"/>
</dbReference>
<sequence length="101" mass="11766">MEAKREKRITTKVGTVVAKKSAKTLRVQVERLERHPLYRKTVKRKKIFLVHDEQDKCQVGDVVRIVETRPISRLKRWRVVEIIGLASREIETETESEGGLT</sequence>
<dbReference type="CDD" id="cd00364">
    <property type="entry name" value="Ribosomal_uS17"/>
    <property type="match status" value="1"/>
</dbReference>
<dbReference type="Gene3D" id="2.40.50.140">
    <property type="entry name" value="Nucleic acid-binding proteins"/>
    <property type="match status" value="1"/>
</dbReference>
<evidence type="ECO:0000256" key="2">
    <source>
        <dbReference type="ARBA" id="ARBA00022730"/>
    </source>
</evidence>
<organism evidence="8 9">
    <name type="scientific">Candidatus Saccharicenans subterraneus</name>
    <dbReference type="NCBI Taxonomy" id="2508984"/>
    <lineage>
        <taxon>Bacteria</taxon>
        <taxon>Candidatus Aminicenantota</taxon>
        <taxon>Candidatus Aminicenantia</taxon>
        <taxon>Candidatus Aminicenantales</taxon>
        <taxon>Candidatus Saccharicenantaceae</taxon>
        <taxon>Candidatus Saccharicenans</taxon>
    </lineage>
</organism>
<comment type="caution">
    <text evidence="8">The sequence shown here is derived from an EMBL/GenBank/DDBJ whole genome shotgun (WGS) entry which is preliminary data.</text>
</comment>
<evidence type="ECO:0000256" key="7">
    <source>
        <dbReference type="RuleBase" id="RU003872"/>
    </source>
</evidence>
<dbReference type="PRINTS" id="PR00973">
    <property type="entry name" value="RIBOSOMALS17"/>
</dbReference>
<dbReference type="AlphaFoldDB" id="A0A3E2BMC1"/>
<evidence type="ECO:0000256" key="6">
    <source>
        <dbReference type="HAMAP-Rule" id="MF_01345"/>
    </source>
</evidence>
<dbReference type="Proteomes" id="UP000257323">
    <property type="component" value="Unassembled WGS sequence"/>
</dbReference>